<proteinExistence type="predicted"/>
<dbReference type="AlphaFoldDB" id="A0AAN9LZQ3"/>
<evidence type="ECO:0000313" key="1">
    <source>
        <dbReference type="EMBL" id="KAK7345420.1"/>
    </source>
</evidence>
<evidence type="ECO:0000313" key="2">
    <source>
        <dbReference type="Proteomes" id="UP001367508"/>
    </source>
</evidence>
<dbReference type="EMBL" id="JAYMYQ010000003">
    <property type="protein sequence ID" value="KAK7345420.1"/>
    <property type="molecule type" value="Genomic_DNA"/>
</dbReference>
<reference evidence="1 2" key="1">
    <citation type="submission" date="2024-01" db="EMBL/GenBank/DDBJ databases">
        <title>The genomes of 5 underutilized Papilionoideae crops provide insights into root nodulation and disease resistanc.</title>
        <authorList>
            <person name="Jiang F."/>
        </authorList>
    </citation>
    <scope>NUCLEOTIDE SEQUENCE [LARGE SCALE GENOMIC DNA]</scope>
    <source>
        <strain evidence="1">LVBAO_FW01</strain>
        <tissue evidence="1">Leaves</tissue>
    </source>
</reference>
<accession>A0AAN9LZQ3</accession>
<gene>
    <name evidence="1" type="ORF">VNO77_16024</name>
</gene>
<protein>
    <submittedName>
        <fullName evidence="1">Uncharacterized protein</fullName>
    </submittedName>
</protein>
<comment type="caution">
    <text evidence="1">The sequence shown here is derived from an EMBL/GenBank/DDBJ whole genome shotgun (WGS) entry which is preliminary data.</text>
</comment>
<organism evidence="1 2">
    <name type="scientific">Canavalia gladiata</name>
    <name type="common">Sword bean</name>
    <name type="synonym">Dolichos gladiatus</name>
    <dbReference type="NCBI Taxonomy" id="3824"/>
    <lineage>
        <taxon>Eukaryota</taxon>
        <taxon>Viridiplantae</taxon>
        <taxon>Streptophyta</taxon>
        <taxon>Embryophyta</taxon>
        <taxon>Tracheophyta</taxon>
        <taxon>Spermatophyta</taxon>
        <taxon>Magnoliopsida</taxon>
        <taxon>eudicotyledons</taxon>
        <taxon>Gunneridae</taxon>
        <taxon>Pentapetalae</taxon>
        <taxon>rosids</taxon>
        <taxon>fabids</taxon>
        <taxon>Fabales</taxon>
        <taxon>Fabaceae</taxon>
        <taxon>Papilionoideae</taxon>
        <taxon>50 kb inversion clade</taxon>
        <taxon>NPAAA clade</taxon>
        <taxon>indigoferoid/millettioid clade</taxon>
        <taxon>Phaseoleae</taxon>
        <taxon>Canavalia</taxon>
    </lineage>
</organism>
<sequence length="120" mass="13842">MWLSFSLPHCASSSINTTYISLHHHKVSDFKGDTKTFRTNVILQTRQGLADRDNYHESCRLLVWFKVNHRSSKLANVEGGIDVATTILPSKLQQPLINMDEVDPARDFDRPRKVHLRELE</sequence>
<keyword evidence="2" id="KW-1185">Reference proteome</keyword>
<dbReference type="Proteomes" id="UP001367508">
    <property type="component" value="Unassembled WGS sequence"/>
</dbReference>
<name>A0AAN9LZQ3_CANGL</name>